<protein>
    <submittedName>
        <fullName evidence="2">Uncharacterized protein</fullName>
    </submittedName>
</protein>
<proteinExistence type="predicted"/>
<reference evidence="2 3" key="1">
    <citation type="submission" date="2016-10" db="EMBL/GenBank/DDBJ databases">
        <authorList>
            <person name="Cai Z."/>
        </authorList>
    </citation>
    <scope>NUCLEOTIDE SEQUENCE [LARGE SCALE GENOMIC DNA]</scope>
</reference>
<feature type="region of interest" description="Disordered" evidence="1">
    <location>
        <begin position="333"/>
        <end position="356"/>
    </location>
</feature>
<dbReference type="Proteomes" id="UP000256970">
    <property type="component" value="Unassembled WGS sequence"/>
</dbReference>
<keyword evidence="3" id="KW-1185">Reference proteome</keyword>
<evidence type="ECO:0000313" key="3">
    <source>
        <dbReference type="Proteomes" id="UP000256970"/>
    </source>
</evidence>
<sequence>MDPIATIKNNIPRLSHPDTVADAAAAIDACYKRLWSNVYQLGTLACLRAGLLARNALYEGNAIAAIYKVLQASSSSTGDDTAAAAAAAAAAYAPVTASHLLSILAALLQDVPAAFAAEGYAHLVYDAVDESELIIPDTSELNALRAQPLFVSLALRTLLARPSACDRDPHVSVGYINDLISIEGLDYITSAAMQGLLRDRPFREVLFRGLASPDPHKLFKCLQLLKRCVGGGPGMLGGFANIHHELSPPWSLQQLLQLGAQQPLVAACSSVAQLVQQHGIERQLLGLLHTTLLDIFDLLCAADAGSSSKGGGGGAGGSSSGCAAKQAAAPAPAGEKQIGQAAASHSSSSSSSSSSGWPDDLVAAHMGVVIEVARLVPFLITSLERMQPYAATPAAAAALEAAGPGAAAALLAVLAAGDATDWPMLPHEVDGYKCGGDVNATDWPMLPHEVDGYKVLTALTKQSRQLALAALSAGAARTIYAALVKWAAVMPAPDALPGTEPQTPDSETQLNELYLDPAVRHAHRRSGSSGSSGLGTSGVRPASPFDQGLGRVVDPQVVRASAAALQLLHTLLASAAQADQRGSSSSAAPAAAVDFHMPEDLPALLLELWHVQPLQRLAADCLAALQQLGLLAAAAGGHGEQQQPSQPITAAAAAGSQALGMLVGSVAAATGQVAGLGVDKQQAEVEGACGVQESSRLMAQLKV</sequence>
<accession>A0A383VP84</accession>
<dbReference type="AlphaFoldDB" id="A0A383VP84"/>
<gene>
    <name evidence="2" type="ORF">BQ4739_LOCUS7740</name>
</gene>
<dbReference type="EMBL" id="FNXT01000786">
    <property type="protein sequence ID" value="SZX67337.1"/>
    <property type="molecule type" value="Genomic_DNA"/>
</dbReference>
<feature type="compositionally biased region" description="Low complexity" evidence="1">
    <location>
        <begin position="344"/>
        <end position="355"/>
    </location>
</feature>
<evidence type="ECO:0000256" key="1">
    <source>
        <dbReference type="SAM" id="MobiDB-lite"/>
    </source>
</evidence>
<name>A0A383VP84_TETOB</name>
<organism evidence="2 3">
    <name type="scientific">Tetradesmus obliquus</name>
    <name type="common">Green alga</name>
    <name type="synonym">Acutodesmus obliquus</name>
    <dbReference type="NCBI Taxonomy" id="3088"/>
    <lineage>
        <taxon>Eukaryota</taxon>
        <taxon>Viridiplantae</taxon>
        <taxon>Chlorophyta</taxon>
        <taxon>core chlorophytes</taxon>
        <taxon>Chlorophyceae</taxon>
        <taxon>CS clade</taxon>
        <taxon>Sphaeropleales</taxon>
        <taxon>Scenedesmaceae</taxon>
        <taxon>Tetradesmus</taxon>
    </lineage>
</organism>
<feature type="region of interest" description="Disordered" evidence="1">
    <location>
        <begin position="521"/>
        <end position="541"/>
    </location>
</feature>
<evidence type="ECO:0000313" key="2">
    <source>
        <dbReference type="EMBL" id="SZX67337.1"/>
    </source>
</evidence>